<keyword evidence="6" id="KW-1185">Reference proteome</keyword>
<dbReference type="AlphaFoldDB" id="A0A7H8N5M7"/>
<dbReference type="SUPFAM" id="SSF52172">
    <property type="entry name" value="CheY-like"/>
    <property type="match status" value="1"/>
</dbReference>
<feature type="modified residue" description="4-aspartylphosphate" evidence="2">
    <location>
        <position position="66"/>
    </location>
</feature>
<evidence type="ECO:0000259" key="3">
    <source>
        <dbReference type="PROSITE" id="PS50043"/>
    </source>
</evidence>
<name>A0A7H8N5M7_9ACTN</name>
<dbReference type="GO" id="GO:0000160">
    <property type="term" value="P:phosphorelay signal transduction system"/>
    <property type="evidence" value="ECO:0007669"/>
    <property type="project" value="InterPro"/>
</dbReference>
<dbReference type="PROSITE" id="PS50043">
    <property type="entry name" value="HTH_LUXR_2"/>
    <property type="match status" value="1"/>
</dbReference>
<reference evidence="5 6" key="1">
    <citation type="submission" date="2020-06" db="EMBL/GenBank/DDBJ databases">
        <title>Genome mining for natural products.</title>
        <authorList>
            <person name="Zhang B."/>
            <person name="Shi J."/>
            <person name="Ge H."/>
        </authorList>
    </citation>
    <scope>NUCLEOTIDE SEQUENCE [LARGE SCALE GENOMIC DNA]</scope>
    <source>
        <strain evidence="5 6">NA00687</strain>
    </source>
</reference>
<keyword evidence="2" id="KW-0597">Phosphoprotein</keyword>
<dbReference type="SUPFAM" id="SSF46894">
    <property type="entry name" value="C-terminal effector domain of the bipartite response regulators"/>
    <property type="match status" value="1"/>
</dbReference>
<evidence type="ECO:0000256" key="1">
    <source>
        <dbReference type="ARBA" id="ARBA00023125"/>
    </source>
</evidence>
<protein>
    <submittedName>
        <fullName evidence="5">Response regulator transcription factor</fullName>
    </submittedName>
</protein>
<dbReference type="Pfam" id="PF00196">
    <property type="entry name" value="GerE"/>
    <property type="match status" value="1"/>
</dbReference>
<feature type="domain" description="Response regulatory" evidence="4">
    <location>
        <begin position="15"/>
        <end position="131"/>
    </location>
</feature>
<dbReference type="InterPro" id="IPR011006">
    <property type="entry name" value="CheY-like_superfamily"/>
</dbReference>
<dbReference type="InterPro" id="IPR001789">
    <property type="entry name" value="Sig_transdc_resp-reg_receiver"/>
</dbReference>
<dbReference type="PROSITE" id="PS50110">
    <property type="entry name" value="RESPONSE_REGULATORY"/>
    <property type="match status" value="1"/>
</dbReference>
<proteinExistence type="predicted"/>
<dbReference type="PRINTS" id="PR00038">
    <property type="entry name" value="HTHLUXR"/>
</dbReference>
<dbReference type="InterPro" id="IPR016032">
    <property type="entry name" value="Sig_transdc_resp-reg_C-effctor"/>
</dbReference>
<dbReference type="Gene3D" id="3.40.50.2300">
    <property type="match status" value="1"/>
</dbReference>
<dbReference type="GO" id="GO:0006355">
    <property type="term" value="P:regulation of DNA-templated transcription"/>
    <property type="evidence" value="ECO:0007669"/>
    <property type="project" value="InterPro"/>
</dbReference>
<dbReference type="EMBL" id="CP054929">
    <property type="protein sequence ID" value="QKW49626.1"/>
    <property type="molecule type" value="Genomic_DNA"/>
</dbReference>
<dbReference type="SMART" id="SM00448">
    <property type="entry name" value="REC"/>
    <property type="match status" value="1"/>
</dbReference>
<gene>
    <name evidence="5" type="ORF">HUT08_08750</name>
</gene>
<dbReference type="PANTHER" id="PTHR43214:SF42">
    <property type="entry name" value="TRANSCRIPTIONAL REGULATORY PROTEIN DESR"/>
    <property type="match status" value="1"/>
</dbReference>
<organism evidence="5 6">
    <name type="scientific">Streptomyces buecherae</name>
    <dbReference type="NCBI Taxonomy" id="2763006"/>
    <lineage>
        <taxon>Bacteria</taxon>
        <taxon>Bacillati</taxon>
        <taxon>Actinomycetota</taxon>
        <taxon>Actinomycetes</taxon>
        <taxon>Kitasatosporales</taxon>
        <taxon>Streptomycetaceae</taxon>
        <taxon>Streptomyces</taxon>
    </lineage>
</organism>
<evidence type="ECO:0000313" key="5">
    <source>
        <dbReference type="EMBL" id="QKW49626.1"/>
    </source>
</evidence>
<sequence>MTAQPPQHPHVGRINVLLAEDQGMLRGALALLLGLEPDIAVVAEVATGDAVVARALEARPDVALLDIELPGRSGLDAAAELRERLPECRVLILTTFSRPGYLRRAMEVGAYGFLVKDGPVEELAVAIRRVLAGERVIDPALAAAALSAGPNPLTPRERDVLSAAADGATIADVAGRVHLSPATVRNYLSAAIGKTGTRNRMEAVRAARQNGWL</sequence>
<dbReference type="Pfam" id="PF00072">
    <property type="entry name" value="Response_reg"/>
    <property type="match status" value="1"/>
</dbReference>
<feature type="domain" description="HTH luxR-type" evidence="3">
    <location>
        <begin position="146"/>
        <end position="211"/>
    </location>
</feature>
<dbReference type="PANTHER" id="PTHR43214">
    <property type="entry name" value="TWO-COMPONENT RESPONSE REGULATOR"/>
    <property type="match status" value="1"/>
</dbReference>
<dbReference type="InterPro" id="IPR000792">
    <property type="entry name" value="Tscrpt_reg_LuxR_C"/>
</dbReference>
<dbReference type="GO" id="GO:0003677">
    <property type="term" value="F:DNA binding"/>
    <property type="evidence" value="ECO:0007669"/>
    <property type="project" value="UniProtKB-KW"/>
</dbReference>
<dbReference type="Proteomes" id="UP000509303">
    <property type="component" value="Chromosome"/>
</dbReference>
<dbReference type="SMART" id="SM00421">
    <property type="entry name" value="HTH_LUXR"/>
    <property type="match status" value="1"/>
</dbReference>
<evidence type="ECO:0000313" key="6">
    <source>
        <dbReference type="Proteomes" id="UP000509303"/>
    </source>
</evidence>
<accession>A0A7H8N5M7</accession>
<dbReference type="RefSeq" id="WP_176161360.1">
    <property type="nucleotide sequence ID" value="NZ_CP054929.1"/>
</dbReference>
<dbReference type="CDD" id="cd06170">
    <property type="entry name" value="LuxR_C_like"/>
    <property type="match status" value="1"/>
</dbReference>
<dbReference type="InterPro" id="IPR039420">
    <property type="entry name" value="WalR-like"/>
</dbReference>
<evidence type="ECO:0000259" key="4">
    <source>
        <dbReference type="PROSITE" id="PS50110"/>
    </source>
</evidence>
<evidence type="ECO:0000256" key="2">
    <source>
        <dbReference type="PROSITE-ProRule" id="PRU00169"/>
    </source>
</evidence>
<keyword evidence="1" id="KW-0238">DNA-binding</keyword>